<reference evidence="1 2" key="1">
    <citation type="submission" date="2018-06" db="EMBL/GenBank/DDBJ databases">
        <title>Three novel Pseudomonas species isolated from symptomatic oak.</title>
        <authorList>
            <person name="Bueno-Gonzalez V."/>
            <person name="Brady C."/>
        </authorList>
    </citation>
    <scope>NUCLEOTIDE SEQUENCE [LARGE SCALE GENOMIC DNA]</scope>
    <source>
        <strain evidence="1 2">P6B</strain>
    </source>
</reference>
<gene>
    <name evidence="1" type="ORF">DNK44_18265</name>
</gene>
<evidence type="ECO:0008006" key="3">
    <source>
        <dbReference type="Google" id="ProtNLM"/>
    </source>
</evidence>
<comment type="caution">
    <text evidence="1">The sequence shown here is derived from an EMBL/GenBank/DDBJ whole genome shotgun (WGS) entry which is preliminary data.</text>
</comment>
<evidence type="ECO:0000313" key="1">
    <source>
        <dbReference type="EMBL" id="TBU88443.1"/>
    </source>
</evidence>
<sequence length="256" mass="28323">MEDIEGKGEDHGQRLAGHPGLAVLFPHVQSYLQKGMVAYQSGEERINASAAELYAGGVWERVTELDNALSALDLTLDFISNLGSSGTPGPETYRYHYENFVLRVIGVVDRAHRLVGASLLMDRRKYEGMGGNRHVEGRVRSDHPKIHAALVAVADAVDKYRGPRNELIHSSAFSTRELWLFTSIEQFHIDADGVDIEELRNRYFLKGSAEIALTIERLVDTLTALLDALAPLFQAAAEYGEEDGQEESTPEGVDEQ</sequence>
<proteinExistence type="predicted"/>
<dbReference type="AlphaFoldDB" id="A0A4Q9QXP4"/>
<dbReference type="EMBL" id="QJUL01000030">
    <property type="protein sequence ID" value="TBU88443.1"/>
    <property type="molecule type" value="Genomic_DNA"/>
</dbReference>
<dbReference type="RefSeq" id="WP_131198681.1">
    <property type="nucleotide sequence ID" value="NZ_QJUL01000030.1"/>
</dbReference>
<dbReference type="OrthoDB" id="7064036at2"/>
<organism evidence="1 2">
    <name type="scientific">Phytopseudomonas dryadis</name>
    <dbReference type="NCBI Taxonomy" id="2487520"/>
    <lineage>
        <taxon>Bacteria</taxon>
        <taxon>Pseudomonadati</taxon>
        <taxon>Pseudomonadota</taxon>
        <taxon>Gammaproteobacteria</taxon>
        <taxon>Pseudomonadales</taxon>
        <taxon>Pseudomonadaceae</taxon>
        <taxon>Phytopseudomonas</taxon>
    </lineage>
</organism>
<dbReference type="Proteomes" id="UP000293172">
    <property type="component" value="Unassembled WGS sequence"/>
</dbReference>
<accession>A0A4Q9QXP4</accession>
<evidence type="ECO:0000313" key="2">
    <source>
        <dbReference type="Proteomes" id="UP000293172"/>
    </source>
</evidence>
<protein>
    <recommendedName>
        <fullName evidence="3">Cthe-2314-like HEPN domain-containing protein</fullName>
    </recommendedName>
</protein>
<name>A0A4Q9QXP4_9GAMM</name>